<comment type="caution">
    <text evidence="4">The sequence shown here is derived from an EMBL/GenBank/DDBJ whole genome shotgun (WGS) entry which is preliminary data.</text>
</comment>
<feature type="domain" description="UFSP1/2/DUB catalytic" evidence="3">
    <location>
        <begin position="35"/>
        <end position="218"/>
    </location>
</feature>
<evidence type="ECO:0000256" key="2">
    <source>
        <dbReference type="ARBA" id="ARBA00022801"/>
    </source>
</evidence>
<evidence type="ECO:0000313" key="4">
    <source>
        <dbReference type="EMBL" id="CAD5110923.1"/>
    </source>
</evidence>
<protein>
    <submittedName>
        <fullName evidence="4">DgyrCDS282</fullName>
    </submittedName>
</protein>
<keyword evidence="2" id="KW-0378">Hydrolase</keyword>
<dbReference type="EMBL" id="CAJFCJ010000001">
    <property type="protein sequence ID" value="CAD5110923.1"/>
    <property type="molecule type" value="Genomic_DNA"/>
</dbReference>
<dbReference type="OrthoDB" id="417506at2759"/>
<sequence>MNNNLECVDCQLLKNIHEQLKKPPEESANEISVLELVKGDYLYYHYGCDGFDDRGWGCGYRTLQTLCSWLKFQRDCPELVPPLDGIQESLVDMNDKAPSFIGSKTWIGSIEVAMCVDYFYDTSCKIVHIKQGSDLKNFLPTIINHFEKYGCPIMMGGDSDNASKGILGVCQSKENAYLLVLDPHYYGPNQSPRELTESGFLCWRSLESFMPNSFYNLCLVQLKASEIK</sequence>
<comment type="similarity">
    <text evidence="1">Belongs to the peptidase C78 family.</text>
</comment>
<accession>A0A7I8V493</accession>
<dbReference type="PANTHER" id="PTHR48153:SF3">
    <property type="entry name" value="INACTIVE UFM1-SPECIFIC PROTEASE 1"/>
    <property type="match status" value="1"/>
</dbReference>
<dbReference type="Proteomes" id="UP000549394">
    <property type="component" value="Unassembled WGS sequence"/>
</dbReference>
<proteinExistence type="inferred from homology"/>
<dbReference type="PANTHER" id="PTHR48153">
    <property type="entry name" value="UFM1-SPECIFIC PROTEASE 2"/>
    <property type="match status" value="1"/>
</dbReference>
<dbReference type="AlphaFoldDB" id="A0A7I8V493"/>
<keyword evidence="5" id="KW-1185">Reference proteome</keyword>
<organism evidence="4 5">
    <name type="scientific">Dimorphilus gyrociliatus</name>
    <dbReference type="NCBI Taxonomy" id="2664684"/>
    <lineage>
        <taxon>Eukaryota</taxon>
        <taxon>Metazoa</taxon>
        <taxon>Spiralia</taxon>
        <taxon>Lophotrochozoa</taxon>
        <taxon>Annelida</taxon>
        <taxon>Polychaeta</taxon>
        <taxon>Polychaeta incertae sedis</taxon>
        <taxon>Dinophilidae</taxon>
        <taxon>Dimorphilus</taxon>
    </lineage>
</organism>
<dbReference type="InterPro" id="IPR012462">
    <property type="entry name" value="UFSP1/2_DUB_cat"/>
</dbReference>
<evidence type="ECO:0000256" key="1">
    <source>
        <dbReference type="ARBA" id="ARBA00008552"/>
    </source>
</evidence>
<evidence type="ECO:0000313" key="5">
    <source>
        <dbReference type="Proteomes" id="UP000549394"/>
    </source>
</evidence>
<gene>
    <name evidence="4" type="ORF">DGYR_LOCUS277</name>
</gene>
<name>A0A7I8V493_9ANNE</name>
<dbReference type="GO" id="GO:0071567">
    <property type="term" value="F:deUFMylase activity"/>
    <property type="evidence" value="ECO:0007669"/>
    <property type="project" value="TreeGrafter"/>
</dbReference>
<dbReference type="Pfam" id="PF07910">
    <property type="entry name" value="Peptidase_C78"/>
    <property type="match status" value="1"/>
</dbReference>
<reference evidence="4 5" key="1">
    <citation type="submission" date="2020-08" db="EMBL/GenBank/DDBJ databases">
        <authorList>
            <person name="Hejnol A."/>
        </authorList>
    </citation>
    <scope>NUCLEOTIDE SEQUENCE [LARGE SCALE GENOMIC DNA]</scope>
</reference>
<dbReference type="Gene3D" id="3.90.70.130">
    <property type="match status" value="1"/>
</dbReference>
<evidence type="ECO:0000259" key="3">
    <source>
        <dbReference type="Pfam" id="PF07910"/>
    </source>
</evidence>